<keyword evidence="2" id="KW-1185">Reference proteome</keyword>
<evidence type="ECO:0000313" key="1">
    <source>
        <dbReference type="EMBL" id="CAB4039745.1"/>
    </source>
</evidence>
<dbReference type="AlphaFoldDB" id="A0A7D9LSS7"/>
<reference evidence="1" key="1">
    <citation type="submission" date="2020-04" db="EMBL/GenBank/DDBJ databases">
        <authorList>
            <person name="Alioto T."/>
            <person name="Alioto T."/>
            <person name="Gomez Garrido J."/>
        </authorList>
    </citation>
    <scope>NUCLEOTIDE SEQUENCE</scope>
    <source>
        <strain evidence="1">A484AB</strain>
    </source>
</reference>
<dbReference type="Proteomes" id="UP001152795">
    <property type="component" value="Unassembled WGS sequence"/>
</dbReference>
<evidence type="ECO:0000313" key="2">
    <source>
        <dbReference type="Proteomes" id="UP001152795"/>
    </source>
</evidence>
<proteinExistence type="predicted"/>
<accession>A0A7D9LSS7</accession>
<dbReference type="EMBL" id="CACRXK020025812">
    <property type="protein sequence ID" value="CAB4039745.1"/>
    <property type="molecule type" value="Genomic_DNA"/>
</dbReference>
<sequence>MSLFKSNHEEADTRLIFMRVFKIRMWWSLQRIQMYSVLMVYEYCVQKTAHKWYMKIDHDKYVDIGKVADYLGEEIATKLPDIHALAGCDSMPSFFGTGKVRLIKKLMKQSSSLTSVL</sequence>
<name>A0A7D9LSS7_PARCT</name>
<comment type="caution">
    <text evidence="1">The sequence shown here is derived from an EMBL/GenBank/DDBJ whole genome shotgun (WGS) entry which is preliminary data.</text>
</comment>
<gene>
    <name evidence="1" type="ORF">PACLA_8A039822</name>
</gene>
<protein>
    <submittedName>
        <fullName evidence="1">Uncharacterized protein</fullName>
    </submittedName>
</protein>
<organism evidence="1 2">
    <name type="scientific">Paramuricea clavata</name>
    <name type="common">Red gorgonian</name>
    <name type="synonym">Violescent sea-whip</name>
    <dbReference type="NCBI Taxonomy" id="317549"/>
    <lineage>
        <taxon>Eukaryota</taxon>
        <taxon>Metazoa</taxon>
        <taxon>Cnidaria</taxon>
        <taxon>Anthozoa</taxon>
        <taxon>Octocorallia</taxon>
        <taxon>Malacalcyonacea</taxon>
        <taxon>Plexauridae</taxon>
        <taxon>Paramuricea</taxon>
    </lineage>
</organism>